<dbReference type="InterPro" id="IPR006555">
    <property type="entry name" value="ATP-dep_Helicase_C"/>
</dbReference>
<dbReference type="GO" id="GO:0005524">
    <property type="term" value="F:ATP binding"/>
    <property type="evidence" value="ECO:0007669"/>
    <property type="project" value="UniProtKB-KW"/>
</dbReference>
<dbReference type="InterPro" id="IPR042493">
    <property type="entry name" value="XPD_DNA_FeS"/>
</dbReference>
<keyword evidence="8" id="KW-0408">Iron</keyword>
<dbReference type="InterPro" id="IPR011545">
    <property type="entry name" value="DEAD/DEAH_box_helicase_dom"/>
</dbReference>
<evidence type="ECO:0000256" key="1">
    <source>
        <dbReference type="ARBA" id="ARBA00022485"/>
    </source>
</evidence>
<keyword evidence="5" id="KW-0378">Hydrolase</keyword>
<comment type="similarity">
    <text evidence="13">Belongs to the helicase family. DinG subfamily.</text>
</comment>
<dbReference type="Pfam" id="PF06733">
    <property type="entry name" value="DEAD_2"/>
    <property type="match status" value="1"/>
</dbReference>
<dbReference type="Gene3D" id="1.10.30.20">
    <property type="entry name" value="Bacterial XPD DNA helicase, FeS cluster domain"/>
    <property type="match status" value="1"/>
</dbReference>
<evidence type="ECO:0000256" key="2">
    <source>
        <dbReference type="ARBA" id="ARBA00022723"/>
    </source>
</evidence>
<proteinExistence type="inferred from homology"/>
<evidence type="ECO:0000256" key="4">
    <source>
        <dbReference type="ARBA" id="ARBA00022763"/>
    </source>
</evidence>
<keyword evidence="12" id="KW-0413">Isomerase</keyword>
<dbReference type="InterPro" id="IPR045028">
    <property type="entry name" value="DinG/Rad3-like"/>
</dbReference>
<dbReference type="InterPro" id="IPR010614">
    <property type="entry name" value="RAD3-like_helicase_DEAD"/>
</dbReference>
<evidence type="ECO:0000256" key="6">
    <source>
        <dbReference type="ARBA" id="ARBA00022806"/>
    </source>
</evidence>
<reference evidence="15 16" key="1">
    <citation type="submission" date="2009-02" db="EMBL/GenBank/DDBJ databases">
        <title>Draft genome sequence of Clostridium asparagiforme (DSM 15981).</title>
        <authorList>
            <person name="Sudarsanam P."/>
            <person name="Ley R."/>
            <person name="Guruge J."/>
            <person name="Turnbaugh P.J."/>
            <person name="Mahowald M."/>
            <person name="Liep D."/>
            <person name="Gordon J."/>
        </authorList>
    </citation>
    <scope>NUCLEOTIDE SEQUENCE [LARGE SCALE GENOMIC DNA]</scope>
    <source>
        <strain evidence="15 16">DSM 15981</strain>
    </source>
</reference>
<dbReference type="PROSITE" id="PS51193">
    <property type="entry name" value="HELICASE_ATP_BIND_2"/>
    <property type="match status" value="1"/>
</dbReference>
<keyword evidence="4" id="KW-0227">DNA damage</keyword>
<keyword evidence="10" id="KW-0238">DNA-binding</keyword>
<dbReference type="EMBL" id="ACCJ01000224">
    <property type="protein sequence ID" value="EEG54797.1"/>
    <property type="molecule type" value="Genomic_DNA"/>
</dbReference>
<keyword evidence="6" id="KW-0347">Helicase</keyword>
<comment type="caution">
    <text evidence="15">The sequence shown here is derived from an EMBL/GenBank/DDBJ whole genome shotgun (WGS) entry which is preliminary data.</text>
</comment>
<feature type="domain" description="Helicase ATP-binding" evidence="14">
    <location>
        <begin position="186"/>
        <end position="467"/>
    </location>
</feature>
<keyword evidence="1" id="KW-0004">4Fe-4S</keyword>
<dbReference type="GO" id="GO:0006281">
    <property type="term" value="P:DNA repair"/>
    <property type="evidence" value="ECO:0007669"/>
    <property type="project" value="UniProtKB-KW"/>
</dbReference>
<dbReference type="InterPro" id="IPR027417">
    <property type="entry name" value="P-loop_NTPase"/>
</dbReference>
<evidence type="ECO:0000256" key="9">
    <source>
        <dbReference type="ARBA" id="ARBA00023014"/>
    </source>
</evidence>
<evidence type="ECO:0000256" key="5">
    <source>
        <dbReference type="ARBA" id="ARBA00022801"/>
    </source>
</evidence>
<evidence type="ECO:0000256" key="12">
    <source>
        <dbReference type="ARBA" id="ARBA00023235"/>
    </source>
</evidence>
<evidence type="ECO:0000313" key="16">
    <source>
        <dbReference type="Proteomes" id="UP000004756"/>
    </source>
</evidence>
<dbReference type="GO" id="GO:0016818">
    <property type="term" value="F:hydrolase activity, acting on acid anhydrides, in phosphorus-containing anhydrides"/>
    <property type="evidence" value="ECO:0007669"/>
    <property type="project" value="InterPro"/>
</dbReference>
<dbReference type="Proteomes" id="UP000004756">
    <property type="component" value="Unassembled WGS sequence"/>
</dbReference>
<dbReference type="GO" id="GO:0046872">
    <property type="term" value="F:metal ion binding"/>
    <property type="evidence" value="ECO:0007669"/>
    <property type="project" value="UniProtKB-KW"/>
</dbReference>
<evidence type="ECO:0000259" key="14">
    <source>
        <dbReference type="PROSITE" id="PS51193"/>
    </source>
</evidence>
<keyword evidence="16" id="KW-1185">Reference proteome</keyword>
<dbReference type="GO" id="GO:0003678">
    <property type="term" value="F:DNA helicase activity"/>
    <property type="evidence" value="ECO:0007669"/>
    <property type="project" value="InterPro"/>
</dbReference>
<dbReference type="PANTHER" id="PTHR11472">
    <property type="entry name" value="DNA REPAIR DEAD HELICASE RAD3/XP-D SUBFAMILY MEMBER"/>
    <property type="match status" value="1"/>
</dbReference>
<dbReference type="InterPro" id="IPR011604">
    <property type="entry name" value="PDDEXK-like_dom_sf"/>
</dbReference>
<dbReference type="InterPro" id="IPR006554">
    <property type="entry name" value="Helicase-like_DEXD_c2"/>
</dbReference>
<sequence length="829" mass="95512">MEERSLSVIRISVRNLVEFVLRSGDLDNRRTAGAKKEAMQAGGRLHRKIQKRMGSEYRAEVSLKHTVDEEEFKLLVEGRADGVIEEAAGCVIDEIKCIYMDLKYLEDADPVHLAQAKCYAYFLACDRELAAMGVQITYCNIESEEVRRFRFDYSFEELEEWFLGLVHEYVKWARFQYLHGLRRQQSLKDLQFPYAYRDGQKGLAAAVYRSIDQGRNLFIQAPTGVGKTLSTVFPSLKAMGEGSGDKLFYLTAKSITRSVAEDAFRVMRDLQQLYFTTVTITAKEKLCVLDKPDCNPETCPVAKGHYDRVNDAVYDILHEEMGITRELVLEYAKRHNVCPFEFCLDITNWADGIICDYNYVFDPNVRLKRYFAEGSTPGEYLFLVDEAHNLVPRAREMFSAGLLKEDFLLVKRILKGKDGAERTVRQLERCNKELLNLKRAFAAEEGGEEGVRQRSVLGRDYQLLEDVNLLYLELSGLFSELEAFMNEHLEFGDRDLVLDFYFQVRDFLYVHDRLDDNYRIYSWLLEDGSFLVKLMCINPSVNLRECLDQGRSTLFFSATLLPIQYYKELLSGDQSEYAVYANSPFDSENRLIVAASDVSSIYRRRNRREYERVAGYIVEIVGARKGNYMVFCPSYQYLHAVEEVFVQLEERGELPFAWISQSSHMREEEREEFLARFARPGDGRSLAALCVMGGIFSEGIDLKEEQLIGAIVIGTGLPQVNVEQEILREYFDEHGGQGFSYAYQYPGMNKVMQAAGRVIRTATDQGVIALLDDRFLKSDYQALFPREWERYTVVNRRNVRRAVADFWEHLGNETPGAPKDDLRTDLQTP</sequence>
<protein>
    <submittedName>
        <fullName evidence="15">DEAD2 domain protein</fullName>
    </submittedName>
</protein>
<dbReference type="AlphaFoldDB" id="C0D1I1"/>
<dbReference type="RefSeq" id="WP_007712199.1">
    <property type="nucleotide sequence ID" value="NZ_CP102272.1"/>
</dbReference>
<dbReference type="SMART" id="SM00491">
    <property type="entry name" value="HELICc2"/>
    <property type="match status" value="1"/>
</dbReference>
<dbReference type="SMART" id="SM00488">
    <property type="entry name" value="DEXDc2"/>
    <property type="match status" value="1"/>
</dbReference>
<evidence type="ECO:0000256" key="8">
    <source>
        <dbReference type="ARBA" id="ARBA00023004"/>
    </source>
</evidence>
<evidence type="ECO:0000256" key="13">
    <source>
        <dbReference type="ARBA" id="ARBA00038058"/>
    </source>
</evidence>
<dbReference type="Gene3D" id="3.90.320.10">
    <property type="match status" value="1"/>
</dbReference>
<organism evidence="15 16">
    <name type="scientific">[Clostridium] asparagiforme DSM 15981</name>
    <dbReference type="NCBI Taxonomy" id="518636"/>
    <lineage>
        <taxon>Bacteria</taxon>
        <taxon>Bacillati</taxon>
        <taxon>Bacillota</taxon>
        <taxon>Clostridia</taxon>
        <taxon>Lachnospirales</taxon>
        <taxon>Lachnospiraceae</taxon>
        <taxon>Enterocloster</taxon>
    </lineage>
</organism>
<dbReference type="InterPro" id="IPR014013">
    <property type="entry name" value="Helic_SF1/SF2_ATP-bd_DinG/Rad3"/>
</dbReference>
<dbReference type="Gene3D" id="1.10.275.40">
    <property type="match status" value="1"/>
</dbReference>
<dbReference type="SUPFAM" id="SSF52540">
    <property type="entry name" value="P-loop containing nucleoside triphosphate hydrolases"/>
    <property type="match status" value="2"/>
</dbReference>
<dbReference type="HOGENOM" id="CLU_006515_7_0_9"/>
<keyword evidence="3" id="KW-0547">Nucleotide-binding</keyword>
<dbReference type="Gene3D" id="3.40.50.300">
    <property type="entry name" value="P-loop containing nucleotide triphosphate hydrolases"/>
    <property type="match status" value="2"/>
</dbReference>
<dbReference type="Pfam" id="PF13307">
    <property type="entry name" value="Helicase_C_2"/>
    <property type="match status" value="1"/>
</dbReference>
<dbReference type="GO" id="GO:0051539">
    <property type="term" value="F:4 iron, 4 sulfur cluster binding"/>
    <property type="evidence" value="ECO:0007669"/>
    <property type="project" value="UniProtKB-KW"/>
</dbReference>
<gene>
    <name evidence="15" type="ORF">CLOSTASPAR_03119</name>
</gene>
<keyword evidence="9" id="KW-0411">Iron-sulfur</keyword>
<evidence type="ECO:0000313" key="15">
    <source>
        <dbReference type="EMBL" id="EEG54797.1"/>
    </source>
</evidence>
<evidence type="ECO:0000256" key="11">
    <source>
        <dbReference type="ARBA" id="ARBA00023204"/>
    </source>
</evidence>
<dbReference type="Pfam" id="PF00270">
    <property type="entry name" value="DEAD"/>
    <property type="match status" value="1"/>
</dbReference>
<keyword evidence="11" id="KW-0234">DNA repair</keyword>
<name>C0D1I1_9FIRM</name>
<keyword evidence="7" id="KW-0067">ATP-binding</keyword>
<accession>C0D1I1</accession>
<evidence type="ECO:0000256" key="10">
    <source>
        <dbReference type="ARBA" id="ARBA00023125"/>
    </source>
</evidence>
<evidence type="ECO:0000256" key="7">
    <source>
        <dbReference type="ARBA" id="ARBA00022840"/>
    </source>
</evidence>
<evidence type="ECO:0000256" key="3">
    <source>
        <dbReference type="ARBA" id="ARBA00022741"/>
    </source>
</evidence>
<dbReference type="PANTHER" id="PTHR11472:SF34">
    <property type="entry name" value="REGULATOR OF TELOMERE ELONGATION HELICASE 1"/>
    <property type="match status" value="1"/>
</dbReference>
<dbReference type="GO" id="GO:0003677">
    <property type="term" value="F:DNA binding"/>
    <property type="evidence" value="ECO:0007669"/>
    <property type="project" value="UniProtKB-KW"/>
</dbReference>
<keyword evidence="2" id="KW-0479">Metal-binding</keyword>